<keyword evidence="8" id="KW-0472">Membrane</keyword>
<dbReference type="Gene3D" id="1.10.510.10">
    <property type="entry name" value="Transferase(Phosphotransferase) domain 1"/>
    <property type="match status" value="1"/>
</dbReference>
<evidence type="ECO:0000256" key="3">
    <source>
        <dbReference type="ARBA" id="ARBA00022679"/>
    </source>
</evidence>
<feature type="region of interest" description="Disordered" evidence="7">
    <location>
        <begin position="292"/>
        <end position="312"/>
    </location>
</feature>
<keyword evidence="3" id="KW-0808">Transferase</keyword>
<dbReference type="PROSITE" id="PS50011">
    <property type="entry name" value="PROTEIN_KINASE_DOM"/>
    <property type="match status" value="1"/>
</dbReference>
<evidence type="ECO:0000256" key="8">
    <source>
        <dbReference type="SAM" id="Phobius"/>
    </source>
</evidence>
<feature type="compositionally biased region" description="Low complexity" evidence="7">
    <location>
        <begin position="395"/>
        <end position="405"/>
    </location>
</feature>
<gene>
    <name evidence="10" type="ORF">GCM10009838_62840</name>
</gene>
<dbReference type="EMBL" id="BAAAQM010000044">
    <property type="protein sequence ID" value="GAA1990924.1"/>
    <property type="molecule type" value="Genomic_DNA"/>
</dbReference>
<proteinExistence type="predicted"/>
<protein>
    <recommendedName>
        <fullName evidence="1">non-specific serine/threonine protein kinase</fullName>
        <ecNumber evidence="1">2.7.11.1</ecNumber>
    </recommendedName>
</protein>
<organism evidence="10 11">
    <name type="scientific">Catenulispora subtropica</name>
    <dbReference type="NCBI Taxonomy" id="450798"/>
    <lineage>
        <taxon>Bacteria</taxon>
        <taxon>Bacillati</taxon>
        <taxon>Actinomycetota</taxon>
        <taxon>Actinomycetes</taxon>
        <taxon>Catenulisporales</taxon>
        <taxon>Catenulisporaceae</taxon>
        <taxon>Catenulispora</taxon>
    </lineage>
</organism>
<evidence type="ECO:0000256" key="7">
    <source>
        <dbReference type="SAM" id="MobiDB-lite"/>
    </source>
</evidence>
<dbReference type="SMART" id="SM00220">
    <property type="entry name" value="S_TKc"/>
    <property type="match status" value="1"/>
</dbReference>
<feature type="region of interest" description="Disordered" evidence="7">
    <location>
        <begin position="504"/>
        <end position="524"/>
    </location>
</feature>
<evidence type="ECO:0000256" key="1">
    <source>
        <dbReference type="ARBA" id="ARBA00012513"/>
    </source>
</evidence>
<dbReference type="EC" id="2.7.11.1" evidence="1"/>
<dbReference type="Proteomes" id="UP001499854">
    <property type="component" value="Unassembled WGS sequence"/>
</dbReference>
<dbReference type="PANTHER" id="PTHR43289:SF6">
    <property type="entry name" value="SERINE_THREONINE-PROTEIN KINASE NEKL-3"/>
    <property type="match status" value="1"/>
</dbReference>
<keyword evidence="11" id="KW-1185">Reference proteome</keyword>
<evidence type="ECO:0000256" key="2">
    <source>
        <dbReference type="ARBA" id="ARBA00022527"/>
    </source>
</evidence>
<keyword evidence="5" id="KW-0418">Kinase</keyword>
<dbReference type="PANTHER" id="PTHR43289">
    <property type="entry name" value="MITOGEN-ACTIVATED PROTEIN KINASE KINASE KINASE 20-RELATED"/>
    <property type="match status" value="1"/>
</dbReference>
<keyword evidence="8" id="KW-0812">Transmembrane</keyword>
<dbReference type="Gene3D" id="3.30.200.20">
    <property type="entry name" value="Phosphorylase Kinase, domain 1"/>
    <property type="match status" value="1"/>
</dbReference>
<evidence type="ECO:0000256" key="5">
    <source>
        <dbReference type="ARBA" id="ARBA00022777"/>
    </source>
</evidence>
<evidence type="ECO:0000313" key="11">
    <source>
        <dbReference type="Proteomes" id="UP001499854"/>
    </source>
</evidence>
<evidence type="ECO:0000259" key="9">
    <source>
        <dbReference type="PROSITE" id="PS50011"/>
    </source>
</evidence>
<dbReference type="CDD" id="cd14014">
    <property type="entry name" value="STKc_PknB_like"/>
    <property type="match status" value="1"/>
</dbReference>
<dbReference type="InterPro" id="IPR011009">
    <property type="entry name" value="Kinase-like_dom_sf"/>
</dbReference>
<name>A0ABN2SQS6_9ACTN</name>
<feature type="region of interest" description="Disordered" evidence="7">
    <location>
        <begin position="368"/>
        <end position="417"/>
    </location>
</feature>
<accession>A0ABN2SQS6</accession>
<keyword evidence="6" id="KW-0067">ATP-binding</keyword>
<comment type="caution">
    <text evidence="10">The sequence shown here is derived from an EMBL/GenBank/DDBJ whole genome shotgun (WGS) entry which is preliminary data.</text>
</comment>
<sequence>MVSTFHMRTLTLSQVVGCLRNGEHMQRTIGNGRYALVQPVASGGMGTVWKGFDTTLHRTVAIKEVSLELIAPKHLDEYITRAVNEGRNAARLADHPNIVTVYDVVIENGVPWTVMQYVEGESLAQAAAVPDVVQVARQLLEAVAFAHAAGIVHRDIKPANIMVRAADGRVLLTDFGIAKDLAAGDQSLTVAGGVLGTASYMAPERLQGRDAGPASDMWSLGVVLFEVVERYNPFAEDTRSETIAAVLTARLPEMRRCRPDDTIGQLIRALTMNDPAQRPDARTALGMIEAASHSGPAPAAQTGGKGPVGISAPWHDTVTAPIVAPGSADEREGRADRPRRRWMAVTGVLVLIAAGLGVSIPVVFTHHHGSSKGTTDGAACGPGAAGVGASPVDLTPGAPGSSAPPATTPHPPTATFPADQAKVQVGQPVQFRWTGASKISEVAISFNNGDFKFYPWAPESSFCFTPTTAGVYTWMVASASSANGIASSWSEQRGLIAEPDAAATANPLSDAPHPPTPVSPTDQTTITVGQPVTFTWTTTGFKSALWLETPDGHRTQNSWQTSTTYTFTPTVPGVYLWMVTAAADHTGATPSGFSEERMLVVKPS</sequence>
<dbReference type="PROSITE" id="PS00108">
    <property type="entry name" value="PROTEIN_KINASE_ST"/>
    <property type="match status" value="1"/>
</dbReference>
<dbReference type="Pfam" id="PF00069">
    <property type="entry name" value="Pkinase"/>
    <property type="match status" value="1"/>
</dbReference>
<dbReference type="InterPro" id="IPR008271">
    <property type="entry name" value="Ser/Thr_kinase_AS"/>
</dbReference>
<keyword evidence="4" id="KW-0547">Nucleotide-binding</keyword>
<evidence type="ECO:0000313" key="10">
    <source>
        <dbReference type="EMBL" id="GAA1990924.1"/>
    </source>
</evidence>
<dbReference type="InterPro" id="IPR000719">
    <property type="entry name" value="Prot_kinase_dom"/>
</dbReference>
<keyword evidence="2" id="KW-0723">Serine/threonine-protein kinase</keyword>
<dbReference type="SUPFAM" id="SSF56112">
    <property type="entry name" value="Protein kinase-like (PK-like)"/>
    <property type="match status" value="1"/>
</dbReference>
<keyword evidence="8" id="KW-1133">Transmembrane helix</keyword>
<reference evidence="10 11" key="1">
    <citation type="journal article" date="2019" name="Int. J. Syst. Evol. Microbiol.">
        <title>The Global Catalogue of Microorganisms (GCM) 10K type strain sequencing project: providing services to taxonomists for standard genome sequencing and annotation.</title>
        <authorList>
            <consortium name="The Broad Institute Genomics Platform"/>
            <consortium name="The Broad Institute Genome Sequencing Center for Infectious Disease"/>
            <person name="Wu L."/>
            <person name="Ma J."/>
        </authorList>
    </citation>
    <scope>NUCLEOTIDE SEQUENCE [LARGE SCALE GENOMIC DNA]</scope>
    <source>
        <strain evidence="10 11">JCM 16013</strain>
    </source>
</reference>
<feature type="domain" description="Protein kinase" evidence="9">
    <location>
        <begin position="34"/>
        <end position="296"/>
    </location>
</feature>
<evidence type="ECO:0000256" key="4">
    <source>
        <dbReference type="ARBA" id="ARBA00022741"/>
    </source>
</evidence>
<evidence type="ECO:0000256" key="6">
    <source>
        <dbReference type="ARBA" id="ARBA00022840"/>
    </source>
</evidence>
<feature type="transmembrane region" description="Helical" evidence="8">
    <location>
        <begin position="342"/>
        <end position="364"/>
    </location>
</feature>